<sequence>MATVKMFASFLLLCILGFVKPNPSVFLPNLGDIRGRHAQSLSGRTIYSFEGVPYARPPIGEHRFKEPSPVKAWTGTIEANTLYRCMQYNQYTPPGQDYVVGDEDCLYLNIYTPNLNPNATLDVIVYIHGGSFMFNTGGLYRPDYLLDRDVVFVTLNYRLGPLGFLSTEDDIVPGNNGLKDQILALNFVKSYVKYFGGNPNSITVSGNSAGGVSVHFHLLSPKSRGLFQRGYSLSGTTLVPWALMEKPLEKTKQLATAIGRQIVSTVQIFQPWLYIPFSPFGIVVDSWSSDPVLPDHPYNLLKNKQVYDVPWIASFTNCEGLYPAEEFYDNHLEEVDNRWNELVPLILDYNHTVKSHLKDEVSQKIRKHYLGTKKLSKSTFRDFVPILSERLFVNDIQKAARLHASAISSPVYSYNFAYRGKYSWFIYKSEDGEDFGAAHGDDLPYIFKLKALDTTTTQSDRKMINLFVDLLTSYAQTSKPKVPIEWVPLSKNQENPFTCLKIGSFGNLSIEQDVLKNQEFWTSLPIEENEKLFISVEET</sequence>
<dbReference type="Proteomes" id="UP001168821">
    <property type="component" value="Unassembled WGS sequence"/>
</dbReference>
<dbReference type="PANTHER" id="PTHR43142:SF1">
    <property type="entry name" value="CARBOXYLIC ESTER HYDROLASE"/>
    <property type="match status" value="1"/>
</dbReference>
<dbReference type="PROSITE" id="PS00122">
    <property type="entry name" value="CARBOXYLESTERASE_B_1"/>
    <property type="match status" value="1"/>
</dbReference>
<comment type="caution">
    <text evidence="8">The sequence shown here is derived from an EMBL/GenBank/DDBJ whole genome shotgun (WGS) entry which is preliminary data.</text>
</comment>
<evidence type="ECO:0000256" key="6">
    <source>
        <dbReference type="RuleBase" id="RU361235"/>
    </source>
</evidence>
<evidence type="ECO:0000256" key="5">
    <source>
        <dbReference type="ARBA" id="ARBA00023180"/>
    </source>
</evidence>
<evidence type="ECO:0000313" key="9">
    <source>
        <dbReference type="Proteomes" id="UP001168821"/>
    </source>
</evidence>
<dbReference type="EC" id="3.1.1.-" evidence="6"/>
<reference evidence="8" key="1">
    <citation type="journal article" date="2023" name="G3 (Bethesda)">
        <title>Whole genome assemblies of Zophobas morio and Tenebrio molitor.</title>
        <authorList>
            <person name="Kaur S."/>
            <person name="Stinson S.A."/>
            <person name="diCenzo G.C."/>
        </authorList>
    </citation>
    <scope>NUCLEOTIDE SEQUENCE</scope>
    <source>
        <strain evidence="8">QUZm001</strain>
    </source>
</reference>
<accession>A0AA38HWS4</accession>
<keyword evidence="6" id="KW-0732">Signal</keyword>
<keyword evidence="4" id="KW-1015">Disulfide bond</keyword>
<dbReference type="PROSITE" id="PS00941">
    <property type="entry name" value="CARBOXYLESTERASE_B_2"/>
    <property type="match status" value="1"/>
</dbReference>
<evidence type="ECO:0000259" key="7">
    <source>
        <dbReference type="Pfam" id="PF00135"/>
    </source>
</evidence>
<keyword evidence="5" id="KW-0325">Glycoprotein</keyword>
<evidence type="ECO:0000256" key="4">
    <source>
        <dbReference type="ARBA" id="ARBA00023157"/>
    </source>
</evidence>
<dbReference type="AlphaFoldDB" id="A0AA38HWS4"/>
<dbReference type="EMBL" id="JALNTZ010000007">
    <property type="protein sequence ID" value="KAJ3644896.1"/>
    <property type="molecule type" value="Genomic_DNA"/>
</dbReference>
<dbReference type="InterPro" id="IPR029058">
    <property type="entry name" value="AB_hydrolase_fold"/>
</dbReference>
<dbReference type="PANTHER" id="PTHR43142">
    <property type="entry name" value="CARBOXYLIC ESTER HYDROLASE"/>
    <property type="match status" value="1"/>
</dbReference>
<dbReference type="InterPro" id="IPR019819">
    <property type="entry name" value="Carboxylesterase_B_CS"/>
</dbReference>
<keyword evidence="9" id="KW-1185">Reference proteome</keyword>
<evidence type="ECO:0000256" key="2">
    <source>
        <dbReference type="ARBA" id="ARBA00022487"/>
    </source>
</evidence>
<evidence type="ECO:0000256" key="3">
    <source>
        <dbReference type="ARBA" id="ARBA00022801"/>
    </source>
</evidence>
<feature type="signal peptide" evidence="6">
    <location>
        <begin position="1"/>
        <end position="21"/>
    </location>
</feature>
<dbReference type="InterPro" id="IPR002018">
    <property type="entry name" value="CarbesteraseB"/>
</dbReference>
<evidence type="ECO:0000256" key="1">
    <source>
        <dbReference type="ARBA" id="ARBA00005964"/>
    </source>
</evidence>
<organism evidence="8 9">
    <name type="scientific">Zophobas morio</name>
    <dbReference type="NCBI Taxonomy" id="2755281"/>
    <lineage>
        <taxon>Eukaryota</taxon>
        <taxon>Metazoa</taxon>
        <taxon>Ecdysozoa</taxon>
        <taxon>Arthropoda</taxon>
        <taxon>Hexapoda</taxon>
        <taxon>Insecta</taxon>
        <taxon>Pterygota</taxon>
        <taxon>Neoptera</taxon>
        <taxon>Endopterygota</taxon>
        <taxon>Coleoptera</taxon>
        <taxon>Polyphaga</taxon>
        <taxon>Cucujiformia</taxon>
        <taxon>Tenebrionidae</taxon>
        <taxon>Zophobas</taxon>
    </lineage>
</organism>
<dbReference type="InterPro" id="IPR019826">
    <property type="entry name" value="Carboxylesterase_B_AS"/>
</dbReference>
<comment type="similarity">
    <text evidence="1 6">Belongs to the type-B carboxylesterase/lipase family.</text>
</comment>
<protein>
    <recommendedName>
        <fullName evidence="6">Carboxylic ester hydrolase</fullName>
        <ecNumber evidence="6">3.1.1.-</ecNumber>
    </recommendedName>
</protein>
<keyword evidence="3 6" id="KW-0378">Hydrolase</keyword>
<dbReference type="Pfam" id="PF00135">
    <property type="entry name" value="COesterase"/>
    <property type="match status" value="1"/>
</dbReference>
<gene>
    <name evidence="8" type="ORF">Zmor_022596</name>
</gene>
<feature type="chain" id="PRO_5041486303" description="Carboxylic ester hydrolase" evidence="6">
    <location>
        <begin position="22"/>
        <end position="539"/>
    </location>
</feature>
<proteinExistence type="inferred from homology"/>
<evidence type="ECO:0000313" key="8">
    <source>
        <dbReference type="EMBL" id="KAJ3644896.1"/>
    </source>
</evidence>
<dbReference type="GO" id="GO:0052689">
    <property type="term" value="F:carboxylic ester hydrolase activity"/>
    <property type="evidence" value="ECO:0007669"/>
    <property type="project" value="UniProtKB-KW"/>
</dbReference>
<dbReference type="SUPFAM" id="SSF53474">
    <property type="entry name" value="alpha/beta-Hydrolases"/>
    <property type="match status" value="1"/>
</dbReference>
<feature type="domain" description="Carboxylesterase type B" evidence="7">
    <location>
        <begin position="23"/>
        <end position="495"/>
    </location>
</feature>
<keyword evidence="2" id="KW-0719">Serine esterase</keyword>
<dbReference type="Gene3D" id="3.40.50.1820">
    <property type="entry name" value="alpha/beta hydrolase"/>
    <property type="match status" value="1"/>
</dbReference>
<name>A0AA38HWS4_9CUCU</name>